<sequence length="424" mass="45844">MSVLILTKRMDLPDSHTLAVYKQHNGYQALTRAIKEIPPEQIIDEVKKAKLNGRGGAGFPAGVKWGFVPKDAIKPKYLCVNADEGEPGTFKDRLIMEKDPHLLIEGIILTCFAIGIHHAYIYVRGEFVFPTKRVQDALNEAYEAGFLGKNILGSGFDLDVTVHLGAGAYICGEETALIESLEGHQGKPRLKPPFPAVVGLFQGPTVVNNVETIANIPAIIEHGGEWFAGLGSADNGGTKLYGVSGHVKKPGIYELPMGTSLREIIEVHCQGVVSGKKLKAVIPGGSSTPVLKADEIDVAMDFASLQKVGTMLGSAGVIVIAEGTCMVWALAKLTKFYAHESCGQCTPCREGTGWVNKIVHRIEAGNGQPGDLELIEHITTNMTGTTICPLAEAMVMPVQGFLKKFRPEFEEHIEQQCCPYQEKA</sequence>
<dbReference type="Pfam" id="PF10589">
    <property type="entry name" value="NADH_4Fe-4S"/>
    <property type="match status" value="1"/>
</dbReference>
<name>A0ABV6Z2G5_UNCC1</name>
<evidence type="ECO:0000313" key="16">
    <source>
        <dbReference type="Proteomes" id="UP001594351"/>
    </source>
</evidence>
<comment type="similarity">
    <text evidence="3 12">Belongs to the complex I 51 kDa subunit family.</text>
</comment>
<comment type="function">
    <text evidence="12">NDH-1 shuttles electrons from NADH, via FMN and iron-sulfur (Fe-S) centers, to quinones in the respiratory chain.</text>
</comment>
<evidence type="ECO:0000256" key="9">
    <source>
        <dbReference type="ARBA" id="ARBA00023004"/>
    </source>
</evidence>
<organism evidence="15 16">
    <name type="scientific">candidate division CSSED10-310 bacterium</name>
    <dbReference type="NCBI Taxonomy" id="2855610"/>
    <lineage>
        <taxon>Bacteria</taxon>
        <taxon>Bacteria division CSSED10-310</taxon>
    </lineage>
</organism>
<dbReference type="InterPro" id="IPR011538">
    <property type="entry name" value="Nuo51_FMN-bd"/>
</dbReference>
<keyword evidence="7 12" id="KW-0479">Metal-binding</keyword>
<proteinExistence type="inferred from homology"/>
<evidence type="ECO:0000256" key="7">
    <source>
        <dbReference type="ARBA" id="ARBA00022723"/>
    </source>
</evidence>
<dbReference type="SUPFAM" id="SSF142019">
    <property type="entry name" value="Nqo1 FMN-binding domain-like"/>
    <property type="match status" value="1"/>
</dbReference>
<evidence type="ECO:0000256" key="3">
    <source>
        <dbReference type="ARBA" id="ARBA00007523"/>
    </source>
</evidence>
<evidence type="ECO:0000256" key="1">
    <source>
        <dbReference type="ARBA" id="ARBA00001917"/>
    </source>
</evidence>
<dbReference type="PROSITE" id="PS00644">
    <property type="entry name" value="COMPLEX1_51K_1"/>
    <property type="match status" value="1"/>
</dbReference>
<keyword evidence="15" id="KW-0560">Oxidoreductase</keyword>
<feature type="transmembrane region" description="Helical" evidence="13">
    <location>
        <begin position="102"/>
        <end position="123"/>
    </location>
</feature>
<keyword evidence="10 12" id="KW-0411">Iron-sulfur</keyword>
<dbReference type="Proteomes" id="UP001594351">
    <property type="component" value="Unassembled WGS sequence"/>
</dbReference>
<evidence type="ECO:0000256" key="11">
    <source>
        <dbReference type="ARBA" id="ARBA00023027"/>
    </source>
</evidence>
<keyword evidence="16" id="KW-1185">Reference proteome</keyword>
<dbReference type="SMART" id="SM00928">
    <property type="entry name" value="NADH_4Fe-4S"/>
    <property type="match status" value="1"/>
</dbReference>
<keyword evidence="12" id="KW-0874">Quinone</keyword>
<dbReference type="Gene3D" id="3.40.50.11540">
    <property type="entry name" value="NADH-ubiquinone oxidoreductase 51kDa subunit"/>
    <property type="match status" value="1"/>
</dbReference>
<evidence type="ECO:0000313" key="15">
    <source>
        <dbReference type="EMBL" id="MFC1852647.1"/>
    </source>
</evidence>
<dbReference type="PANTHER" id="PTHR11780">
    <property type="entry name" value="NADH-UBIQUINONE OXIDOREDUCTASE FLAVOPROTEIN 1 NDUFV1"/>
    <property type="match status" value="1"/>
</dbReference>
<feature type="domain" description="NADH-ubiquinone oxidoreductase 51kDa subunit iron-sulphur binding" evidence="14">
    <location>
        <begin position="327"/>
        <end position="372"/>
    </location>
</feature>
<evidence type="ECO:0000256" key="4">
    <source>
        <dbReference type="ARBA" id="ARBA00022485"/>
    </source>
</evidence>
<evidence type="ECO:0000256" key="2">
    <source>
        <dbReference type="ARBA" id="ARBA00001966"/>
    </source>
</evidence>
<keyword evidence="5 12" id="KW-0285">Flavoprotein</keyword>
<dbReference type="NCBIfam" id="NF010120">
    <property type="entry name" value="PRK13596.1"/>
    <property type="match status" value="1"/>
</dbReference>
<dbReference type="Gene3D" id="1.20.1440.230">
    <property type="entry name" value="NADH-ubiquinone oxidoreductase 51kDa subunit, iron-sulphur binding domain"/>
    <property type="match status" value="1"/>
</dbReference>
<dbReference type="InterPro" id="IPR037225">
    <property type="entry name" value="Nuo51_FMN-bd_sf"/>
</dbReference>
<comment type="caution">
    <text evidence="15">The sequence shown here is derived from an EMBL/GenBank/DDBJ whole genome shotgun (WGS) entry which is preliminary data.</text>
</comment>
<evidence type="ECO:0000256" key="12">
    <source>
        <dbReference type="RuleBase" id="RU364066"/>
    </source>
</evidence>
<comment type="catalytic activity">
    <reaction evidence="12">
        <text>a quinone + NADH + 5 H(+)(in) = a quinol + NAD(+) + 4 H(+)(out)</text>
        <dbReference type="Rhea" id="RHEA:57888"/>
        <dbReference type="ChEBI" id="CHEBI:15378"/>
        <dbReference type="ChEBI" id="CHEBI:24646"/>
        <dbReference type="ChEBI" id="CHEBI:57540"/>
        <dbReference type="ChEBI" id="CHEBI:57945"/>
        <dbReference type="ChEBI" id="CHEBI:132124"/>
    </reaction>
</comment>
<dbReference type="InterPro" id="IPR050837">
    <property type="entry name" value="ComplexI_51kDa_subunit"/>
</dbReference>
<dbReference type="PROSITE" id="PS00645">
    <property type="entry name" value="COMPLEX1_51K_2"/>
    <property type="match status" value="1"/>
</dbReference>
<keyword evidence="6 12" id="KW-0288">FMN</keyword>
<reference evidence="15 16" key="1">
    <citation type="submission" date="2024-09" db="EMBL/GenBank/DDBJ databases">
        <title>Laminarin stimulates single cell rates of sulfate reduction while oxygen inhibits transcriptomic activity in coastal marine sediment.</title>
        <authorList>
            <person name="Lindsay M."/>
            <person name="Orcutt B."/>
            <person name="Emerson D."/>
            <person name="Stepanauskas R."/>
            <person name="D'Angelo T."/>
        </authorList>
    </citation>
    <scope>NUCLEOTIDE SEQUENCE [LARGE SCALE GENOMIC DNA]</scope>
    <source>
        <strain evidence="15">SAG AM-311-K15</strain>
    </source>
</reference>
<evidence type="ECO:0000256" key="5">
    <source>
        <dbReference type="ARBA" id="ARBA00022630"/>
    </source>
</evidence>
<dbReference type="Gene3D" id="3.10.20.600">
    <property type="match status" value="1"/>
</dbReference>
<dbReference type="GO" id="GO:0050136">
    <property type="term" value="F:NADH dehydrogenase (quinone) (non-electrogenic) activity"/>
    <property type="evidence" value="ECO:0007669"/>
    <property type="project" value="UniProtKB-EC"/>
</dbReference>
<dbReference type="InterPro" id="IPR001949">
    <property type="entry name" value="NADH-UbQ_OxRdtase_51kDa_CS"/>
</dbReference>
<dbReference type="SUPFAM" id="SSF140490">
    <property type="entry name" value="Nqo1C-terminal domain-like"/>
    <property type="match status" value="1"/>
</dbReference>
<dbReference type="Pfam" id="PF22461">
    <property type="entry name" value="SLBB_2"/>
    <property type="match status" value="1"/>
</dbReference>
<gene>
    <name evidence="15" type="primary">nuoF</name>
    <name evidence="15" type="ORF">ACFL27_20810</name>
</gene>
<dbReference type="InterPro" id="IPR054765">
    <property type="entry name" value="SLBB_dom"/>
</dbReference>
<dbReference type="EC" id="7.1.1.-" evidence="12"/>
<comment type="cofactor">
    <cofactor evidence="2 12">
        <name>[4Fe-4S] cluster</name>
        <dbReference type="ChEBI" id="CHEBI:49883"/>
    </cofactor>
</comment>
<keyword evidence="13" id="KW-0472">Membrane</keyword>
<accession>A0ABV6Z2G5</accession>
<evidence type="ECO:0000256" key="6">
    <source>
        <dbReference type="ARBA" id="ARBA00022643"/>
    </source>
</evidence>
<evidence type="ECO:0000256" key="10">
    <source>
        <dbReference type="ARBA" id="ARBA00023014"/>
    </source>
</evidence>
<keyword evidence="9 12" id="KW-0408">Iron</keyword>
<dbReference type="NCBIfam" id="TIGR01959">
    <property type="entry name" value="nuoF_fam"/>
    <property type="match status" value="1"/>
</dbReference>
<dbReference type="InterPro" id="IPR037207">
    <property type="entry name" value="Nuop51_4Fe4S-bd_sf"/>
</dbReference>
<dbReference type="InterPro" id="IPR019575">
    <property type="entry name" value="Nuop51_4Fe4S-bd"/>
</dbReference>
<keyword evidence="11 12" id="KW-0520">NAD</keyword>
<dbReference type="PANTHER" id="PTHR11780:SF10">
    <property type="entry name" value="NADH DEHYDROGENASE [UBIQUINONE] FLAVOPROTEIN 1, MITOCHONDRIAL"/>
    <property type="match status" value="1"/>
</dbReference>
<keyword evidence="13" id="KW-0812">Transmembrane</keyword>
<keyword evidence="13" id="KW-1133">Transmembrane helix</keyword>
<evidence type="ECO:0000256" key="13">
    <source>
        <dbReference type="SAM" id="Phobius"/>
    </source>
</evidence>
<dbReference type="InterPro" id="IPR011537">
    <property type="entry name" value="NADH-UbQ_OxRdtase_suF"/>
</dbReference>
<dbReference type="EMBL" id="JBHPBY010000344">
    <property type="protein sequence ID" value="MFC1852647.1"/>
    <property type="molecule type" value="Genomic_DNA"/>
</dbReference>
<comment type="cofactor">
    <cofactor evidence="1 12">
        <name>FMN</name>
        <dbReference type="ChEBI" id="CHEBI:58210"/>
    </cofactor>
</comment>
<dbReference type="Pfam" id="PF01512">
    <property type="entry name" value="Complex1_51K"/>
    <property type="match status" value="1"/>
</dbReference>
<dbReference type="Gene3D" id="6.10.250.1450">
    <property type="match status" value="1"/>
</dbReference>
<dbReference type="SUPFAM" id="SSF142984">
    <property type="entry name" value="Nqo1 middle domain-like"/>
    <property type="match status" value="1"/>
</dbReference>
<protein>
    <recommendedName>
        <fullName evidence="12">NADH-quinone oxidoreductase subunit F</fullName>
        <ecNumber evidence="12">7.1.1.-</ecNumber>
    </recommendedName>
</protein>
<evidence type="ECO:0000256" key="8">
    <source>
        <dbReference type="ARBA" id="ARBA00022967"/>
    </source>
</evidence>
<evidence type="ECO:0000259" key="14">
    <source>
        <dbReference type="SMART" id="SM00928"/>
    </source>
</evidence>
<keyword evidence="4 12" id="KW-0004">4Fe-4S</keyword>
<keyword evidence="8" id="KW-1278">Translocase</keyword>